<dbReference type="PANTHER" id="PTHR33570">
    <property type="entry name" value="4-CARBOXYMUCONOLACTONE DECARBOXYLASE FAMILY PROTEIN"/>
    <property type="match status" value="1"/>
</dbReference>
<dbReference type="Pfam" id="PF02627">
    <property type="entry name" value="CMD"/>
    <property type="match status" value="1"/>
</dbReference>
<keyword evidence="3" id="KW-1185">Reference proteome</keyword>
<dbReference type="SUPFAM" id="SSF69118">
    <property type="entry name" value="AhpD-like"/>
    <property type="match status" value="1"/>
</dbReference>
<gene>
    <name evidence="2" type="ORF">CLO192961_LOCUS192618</name>
</gene>
<evidence type="ECO:0000313" key="2">
    <source>
        <dbReference type="EMBL" id="VUC26561.1"/>
    </source>
</evidence>
<dbReference type="InterPro" id="IPR029032">
    <property type="entry name" value="AhpD-like"/>
</dbReference>
<dbReference type="InterPro" id="IPR003779">
    <property type="entry name" value="CMD-like"/>
</dbReference>
<organism evidence="2 3">
    <name type="scientific">Bionectria ochroleuca</name>
    <name type="common">Gliocladium roseum</name>
    <dbReference type="NCBI Taxonomy" id="29856"/>
    <lineage>
        <taxon>Eukaryota</taxon>
        <taxon>Fungi</taxon>
        <taxon>Dikarya</taxon>
        <taxon>Ascomycota</taxon>
        <taxon>Pezizomycotina</taxon>
        <taxon>Sordariomycetes</taxon>
        <taxon>Hypocreomycetidae</taxon>
        <taxon>Hypocreales</taxon>
        <taxon>Bionectriaceae</taxon>
        <taxon>Clonostachys</taxon>
    </lineage>
</organism>
<dbReference type="PANTHER" id="PTHR33570:SF2">
    <property type="entry name" value="CARBOXYMUCONOLACTONE DECARBOXYLASE-LIKE DOMAIN-CONTAINING PROTEIN"/>
    <property type="match status" value="1"/>
</dbReference>
<reference evidence="2 3" key="1">
    <citation type="submission" date="2019-06" db="EMBL/GenBank/DDBJ databases">
        <authorList>
            <person name="Broberg M."/>
        </authorList>
    </citation>
    <scope>NUCLEOTIDE SEQUENCE [LARGE SCALE GENOMIC DNA]</scope>
</reference>
<name>A0ABY6U7I5_BIOOC</name>
<protein>
    <recommendedName>
        <fullName evidence="1">Carboxymuconolactone decarboxylase-like domain-containing protein</fullName>
    </recommendedName>
</protein>
<feature type="domain" description="Carboxymuconolactone decarboxylase-like" evidence="1">
    <location>
        <begin position="81"/>
        <end position="139"/>
    </location>
</feature>
<dbReference type="EMBL" id="CABFNS010000753">
    <property type="protein sequence ID" value="VUC26561.1"/>
    <property type="molecule type" value="Genomic_DNA"/>
</dbReference>
<dbReference type="Proteomes" id="UP000766486">
    <property type="component" value="Unassembled WGS sequence"/>
</dbReference>
<comment type="caution">
    <text evidence="2">The sequence shown here is derived from an EMBL/GenBank/DDBJ whole genome shotgun (WGS) entry which is preliminary data.</text>
</comment>
<accession>A0ABY6U7I5</accession>
<dbReference type="InterPro" id="IPR052512">
    <property type="entry name" value="4CMD/NDH-1_regulator"/>
</dbReference>
<evidence type="ECO:0000259" key="1">
    <source>
        <dbReference type="Pfam" id="PF02627"/>
    </source>
</evidence>
<proteinExistence type="predicted"/>
<evidence type="ECO:0000313" key="3">
    <source>
        <dbReference type="Proteomes" id="UP000766486"/>
    </source>
</evidence>
<sequence>MAEESETSQLHRQLFEDGVKVRREVLGSEYVDNALKNATPFTLPGQELITEWAWGNIWQRPGLDRKQRSLLGTEMKSLLTSSMSALGMVIAQKAWLEVALHTRGAINNGLTEIEIREVVLQATVYCGTPAGVEAMQVTEKVINEMIEKGEYTRPKP</sequence>
<dbReference type="Gene3D" id="1.20.1290.10">
    <property type="entry name" value="AhpD-like"/>
    <property type="match status" value="2"/>
</dbReference>